<gene>
    <name evidence="2" type="ORF">DW753_14680</name>
</gene>
<evidence type="ECO:0000259" key="1">
    <source>
        <dbReference type="PROSITE" id="PS50943"/>
    </source>
</evidence>
<dbReference type="PROSITE" id="PS50943">
    <property type="entry name" value="HTH_CROC1"/>
    <property type="match status" value="1"/>
</dbReference>
<dbReference type="AlphaFoldDB" id="A0A414IPV5"/>
<dbReference type="Pfam" id="PF01381">
    <property type="entry name" value="HTH_3"/>
    <property type="match status" value="1"/>
</dbReference>
<dbReference type="SMART" id="SM00530">
    <property type="entry name" value="HTH_XRE"/>
    <property type="match status" value="1"/>
</dbReference>
<dbReference type="InterPro" id="IPR010982">
    <property type="entry name" value="Lambda_DNA-bd_dom_sf"/>
</dbReference>
<dbReference type="Proteomes" id="UP000285290">
    <property type="component" value="Unassembled WGS sequence"/>
</dbReference>
<evidence type="ECO:0000313" key="2">
    <source>
        <dbReference type="EMBL" id="RHE29806.1"/>
    </source>
</evidence>
<dbReference type="InterPro" id="IPR001387">
    <property type="entry name" value="Cro/C1-type_HTH"/>
</dbReference>
<organism evidence="2 3">
    <name type="scientific">Agathobacter rectalis</name>
    <dbReference type="NCBI Taxonomy" id="39491"/>
    <lineage>
        <taxon>Bacteria</taxon>
        <taxon>Bacillati</taxon>
        <taxon>Bacillota</taxon>
        <taxon>Clostridia</taxon>
        <taxon>Lachnospirales</taxon>
        <taxon>Lachnospiraceae</taxon>
        <taxon>Agathobacter</taxon>
    </lineage>
</organism>
<dbReference type="EMBL" id="QSKC01000033">
    <property type="protein sequence ID" value="RHE29806.1"/>
    <property type="molecule type" value="Genomic_DNA"/>
</dbReference>
<dbReference type="GO" id="GO:0003677">
    <property type="term" value="F:DNA binding"/>
    <property type="evidence" value="ECO:0007669"/>
    <property type="project" value="InterPro"/>
</dbReference>
<accession>A0A414IPV5</accession>
<feature type="domain" description="HTH cro/C1-type" evidence="1">
    <location>
        <begin position="18"/>
        <end position="71"/>
    </location>
</feature>
<dbReference type="Gene3D" id="1.10.260.40">
    <property type="entry name" value="lambda repressor-like DNA-binding domains"/>
    <property type="match status" value="1"/>
</dbReference>
<dbReference type="RefSeq" id="WP_117998383.1">
    <property type="nucleotide sequence ID" value="NZ_QRWI01000027.1"/>
</dbReference>
<evidence type="ECO:0000313" key="3">
    <source>
        <dbReference type="Proteomes" id="UP000285290"/>
    </source>
</evidence>
<reference evidence="2 3" key="1">
    <citation type="submission" date="2018-08" db="EMBL/GenBank/DDBJ databases">
        <title>A genome reference for cultivated species of the human gut microbiota.</title>
        <authorList>
            <person name="Zou Y."/>
            <person name="Xue W."/>
            <person name="Luo G."/>
        </authorList>
    </citation>
    <scope>NUCLEOTIDE SEQUENCE [LARGE SCALE GENOMIC DNA]</scope>
    <source>
        <strain evidence="2 3">AM29-10</strain>
    </source>
</reference>
<name>A0A414IPV5_9FIRM</name>
<protein>
    <submittedName>
        <fullName evidence="2">XRE family transcriptional regulator</fullName>
    </submittedName>
</protein>
<sequence length="111" mass="12183">MQTKVQTKEKNYERGARIADRRKALGLSQDELAHRIGIGRQSLSAIENGGSFRAQTLDSLAVELEVSADFIMYGAGSTKAELVAEAVKVLSDMDEMQLRQCVAMMKAMMSV</sequence>
<dbReference type="CDD" id="cd00093">
    <property type="entry name" value="HTH_XRE"/>
    <property type="match status" value="1"/>
</dbReference>
<comment type="caution">
    <text evidence="2">The sequence shown here is derived from an EMBL/GenBank/DDBJ whole genome shotgun (WGS) entry which is preliminary data.</text>
</comment>
<dbReference type="SUPFAM" id="SSF47413">
    <property type="entry name" value="lambda repressor-like DNA-binding domains"/>
    <property type="match status" value="1"/>
</dbReference>
<proteinExistence type="predicted"/>